<keyword evidence="2" id="KW-1185">Reference proteome</keyword>
<protein>
    <submittedName>
        <fullName evidence="1">Uncharacterized protein</fullName>
    </submittedName>
</protein>
<sequence length="103" mass="12169">MKLLRHATDLVKDIAKFENSIAMVATKVDNQYFRHANSFTLVDDDKVIKSIADFLLEAKEYLEEQERLPNVSTQKKHFYQKCYKIRRCASDKKIITSIRRLVF</sequence>
<evidence type="ECO:0000313" key="2">
    <source>
        <dbReference type="Proteomes" id="UP001054945"/>
    </source>
</evidence>
<dbReference type="EMBL" id="BPLR01010390">
    <property type="protein sequence ID" value="GIY39029.1"/>
    <property type="molecule type" value="Genomic_DNA"/>
</dbReference>
<dbReference type="AlphaFoldDB" id="A0AAV4T014"/>
<name>A0AAV4T014_CAEEX</name>
<reference evidence="1 2" key="1">
    <citation type="submission" date="2021-06" db="EMBL/GenBank/DDBJ databases">
        <title>Caerostris extrusa draft genome.</title>
        <authorList>
            <person name="Kono N."/>
            <person name="Arakawa K."/>
        </authorList>
    </citation>
    <scope>NUCLEOTIDE SEQUENCE [LARGE SCALE GENOMIC DNA]</scope>
</reference>
<accession>A0AAV4T014</accession>
<organism evidence="1 2">
    <name type="scientific">Caerostris extrusa</name>
    <name type="common">Bark spider</name>
    <name type="synonym">Caerostris bankana</name>
    <dbReference type="NCBI Taxonomy" id="172846"/>
    <lineage>
        <taxon>Eukaryota</taxon>
        <taxon>Metazoa</taxon>
        <taxon>Ecdysozoa</taxon>
        <taxon>Arthropoda</taxon>
        <taxon>Chelicerata</taxon>
        <taxon>Arachnida</taxon>
        <taxon>Araneae</taxon>
        <taxon>Araneomorphae</taxon>
        <taxon>Entelegynae</taxon>
        <taxon>Araneoidea</taxon>
        <taxon>Araneidae</taxon>
        <taxon>Caerostris</taxon>
    </lineage>
</organism>
<proteinExistence type="predicted"/>
<comment type="caution">
    <text evidence="1">The sequence shown here is derived from an EMBL/GenBank/DDBJ whole genome shotgun (WGS) entry which is preliminary data.</text>
</comment>
<gene>
    <name evidence="1" type="primary">AVEN_1046_1</name>
    <name evidence="1" type="ORF">CEXT_80051</name>
</gene>
<evidence type="ECO:0000313" key="1">
    <source>
        <dbReference type="EMBL" id="GIY39029.1"/>
    </source>
</evidence>
<dbReference type="Proteomes" id="UP001054945">
    <property type="component" value="Unassembled WGS sequence"/>
</dbReference>